<evidence type="ECO:0000313" key="2">
    <source>
        <dbReference type="Proteomes" id="UP000198925"/>
    </source>
</evidence>
<protein>
    <submittedName>
        <fullName evidence="1">Uncharacterized protein</fullName>
    </submittedName>
</protein>
<dbReference type="AlphaFoldDB" id="A0A1G6UHA1"/>
<organism evidence="1 2">
    <name type="scientific">Belnapia rosea</name>
    <dbReference type="NCBI Taxonomy" id="938405"/>
    <lineage>
        <taxon>Bacteria</taxon>
        <taxon>Pseudomonadati</taxon>
        <taxon>Pseudomonadota</taxon>
        <taxon>Alphaproteobacteria</taxon>
        <taxon>Acetobacterales</taxon>
        <taxon>Roseomonadaceae</taxon>
        <taxon>Belnapia</taxon>
    </lineage>
</organism>
<sequence length="96" mass="11277">MRSALRRQPDLDLSDMLFRSKADWPKAVATLRKIYDCEMRRACRLALAHPGWRRWVERRINADPDCQAQAERELRRHGVGALIHRENGRLRVRCGA</sequence>
<evidence type="ECO:0000313" key="1">
    <source>
        <dbReference type="EMBL" id="SDD40661.1"/>
    </source>
</evidence>
<gene>
    <name evidence="1" type="ORF">SAMN04487779_1007169</name>
</gene>
<keyword evidence="2" id="KW-1185">Reference proteome</keyword>
<dbReference type="EMBL" id="FMZX01000007">
    <property type="protein sequence ID" value="SDD40661.1"/>
    <property type="molecule type" value="Genomic_DNA"/>
</dbReference>
<dbReference type="STRING" id="938405.SAMN02927895_00023"/>
<reference evidence="1 2" key="1">
    <citation type="submission" date="2016-10" db="EMBL/GenBank/DDBJ databases">
        <authorList>
            <person name="de Groot N.N."/>
        </authorList>
    </citation>
    <scope>NUCLEOTIDE SEQUENCE [LARGE SCALE GENOMIC DNA]</scope>
    <source>
        <strain evidence="1 2">CPCC 100156</strain>
    </source>
</reference>
<name>A0A1G6UHA1_9PROT</name>
<proteinExistence type="predicted"/>
<accession>A0A1G6UHA1</accession>
<dbReference type="Proteomes" id="UP000198925">
    <property type="component" value="Unassembled WGS sequence"/>
</dbReference>